<protein>
    <submittedName>
        <fullName evidence="4">GerMN domain-containing protein</fullName>
    </submittedName>
</protein>
<dbReference type="InterPro" id="IPR019606">
    <property type="entry name" value="GerMN"/>
</dbReference>
<evidence type="ECO:0000256" key="1">
    <source>
        <dbReference type="SAM" id="MobiDB-lite"/>
    </source>
</evidence>
<accession>A0A9D1WJG7</accession>
<feature type="signal peptide" evidence="2">
    <location>
        <begin position="1"/>
        <end position="24"/>
    </location>
</feature>
<dbReference type="AlphaFoldDB" id="A0A9D1WJG7"/>
<dbReference type="Proteomes" id="UP000886817">
    <property type="component" value="Unassembled WGS sequence"/>
</dbReference>
<evidence type="ECO:0000256" key="2">
    <source>
        <dbReference type="SAM" id="SignalP"/>
    </source>
</evidence>
<feature type="domain" description="GerMN" evidence="3">
    <location>
        <begin position="208"/>
        <end position="294"/>
    </location>
</feature>
<dbReference type="Pfam" id="PF10646">
    <property type="entry name" value="Germane"/>
    <property type="match status" value="2"/>
</dbReference>
<reference evidence="4" key="2">
    <citation type="submission" date="2021-04" db="EMBL/GenBank/DDBJ databases">
        <authorList>
            <person name="Gilroy R."/>
        </authorList>
    </citation>
    <scope>NUCLEOTIDE SEQUENCE</scope>
    <source>
        <strain evidence="4">ChiSjej1B19-8411</strain>
    </source>
</reference>
<evidence type="ECO:0000313" key="4">
    <source>
        <dbReference type="EMBL" id="HIX60301.1"/>
    </source>
</evidence>
<sequence length="373" mass="41078">MKKWMTRAAAGLLAALLLLGGCKAPGEGKTDSESQSTAYSIYYVNADETELVRSSYEPGEETRDVMVQEMMQLLKDQESNEDHLTLLPEGVYITTYDIHEKTLTIDFNSAYLDMSREREVLVRGGIVRMFIQVPGILYVHFTVEGEELTDSRGEEIGPMNSDSFVDQAGRDINSYQYATLTLYFSNETGDRLIQEKRSMYYNSNVALERVVVEQLLEGPRNAGSSAVLPSGTNILGVTSADGTCYVNLDQTFTESTLALQESIPVYAIVNSLVDTCGVDKVQISINGETDVTFRETMRLDRFYEKDASLVEESEEEQAEESREETGEEETAEENAAEENAAEEGEAAEAADEAQARAADIVTAAPAETEAAGK</sequence>
<feature type="compositionally biased region" description="Acidic residues" evidence="1">
    <location>
        <begin position="325"/>
        <end position="351"/>
    </location>
</feature>
<evidence type="ECO:0000259" key="3">
    <source>
        <dbReference type="SMART" id="SM00909"/>
    </source>
</evidence>
<name>A0A9D1WJG7_9FIRM</name>
<dbReference type="SMART" id="SM00909">
    <property type="entry name" value="Germane"/>
    <property type="match status" value="2"/>
</dbReference>
<feature type="region of interest" description="Disordered" evidence="1">
    <location>
        <begin position="308"/>
        <end position="373"/>
    </location>
</feature>
<organism evidence="4 5">
    <name type="scientific">Candidatus Blautia gallistercoris</name>
    <dbReference type="NCBI Taxonomy" id="2838490"/>
    <lineage>
        <taxon>Bacteria</taxon>
        <taxon>Bacillati</taxon>
        <taxon>Bacillota</taxon>
        <taxon>Clostridia</taxon>
        <taxon>Lachnospirales</taxon>
        <taxon>Lachnospiraceae</taxon>
        <taxon>Blautia</taxon>
    </lineage>
</organism>
<evidence type="ECO:0000313" key="5">
    <source>
        <dbReference type="Proteomes" id="UP000886817"/>
    </source>
</evidence>
<reference evidence="4" key="1">
    <citation type="journal article" date="2021" name="PeerJ">
        <title>Extensive microbial diversity within the chicken gut microbiome revealed by metagenomics and culture.</title>
        <authorList>
            <person name="Gilroy R."/>
            <person name="Ravi A."/>
            <person name="Getino M."/>
            <person name="Pursley I."/>
            <person name="Horton D.L."/>
            <person name="Alikhan N.F."/>
            <person name="Baker D."/>
            <person name="Gharbi K."/>
            <person name="Hall N."/>
            <person name="Watson M."/>
            <person name="Adriaenssens E.M."/>
            <person name="Foster-Nyarko E."/>
            <person name="Jarju S."/>
            <person name="Secka A."/>
            <person name="Antonio M."/>
            <person name="Oren A."/>
            <person name="Chaudhuri R.R."/>
            <person name="La Ragione R."/>
            <person name="Hildebrand F."/>
            <person name="Pallen M.J."/>
        </authorList>
    </citation>
    <scope>NUCLEOTIDE SEQUENCE</scope>
    <source>
        <strain evidence="4">ChiSjej1B19-8411</strain>
    </source>
</reference>
<gene>
    <name evidence="4" type="ORF">IAA45_11395</name>
</gene>
<proteinExistence type="predicted"/>
<comment type="caution">
    <text evidence="4">The sequence shown here is derived from an EMBL/GenBank/DDBJ whole genome shotgun (WGS) entry which is preliminary data.</text>
</comment>
<dbReference type="PROSITE" id="PS51257">
    <property type="entry name" value="PROKAR_LIPOPROTEIN"/>
    <property type="match status" value="1"/>
</dbReference>
<keyword evidence="2" id="KW-0732">Signal</keyword>
<feature type="domain" description="GerMN" evidence="3">
    <location>
        <begin position="67"/>
        <end position="152"/>
    </location>
</feature>
<feature type="chain" id="PRO_5039081552" evidence="2">
    <location>
        <begin position="25"/>
        <end position="373"/>
    </location>
</feature>
<dbReference type="EMBL" id="DXEX01000243">
    <property type="protein sequence ID" value="HIX60301.1"/>
    <property type="molecule type" value="Genomic_DNA"/>
</dbReference>
<feature type="compositionally biased region" description="Acidic residues" evidence="1">
    <location>
        <begin position="309"/>
        <end position="318"/>
    </location>
</feature>